<dbReference type="InterPro" id="IPR023214">
    <property type="entry name" value="HAD_sf"/>
</dbReference>
<dbReference type="EMBL" id="LN614830">
    <property type="protein sequence ID" value="CEG61865.1"/>
    <property type="molecule type" value="Genomic_DNA"/>
</dbReference>
<dbReference type="InterPro" id="IPR050155">
    <property type="entry name" value="HAD-like_hydrolase_sf"/>
</dbReference>
<keyword evidence="4" id="KW-1185">Reference proteome</keyword>
<dbReference type="InterPro" id="IPR006439">
    <property type="entry name" value="HAD-SF_hydro_IA"/>
</dbReference>
<dbReference type="GO" id="GO:0005829">
    <property type="term" value="C:cytosol"/>
    <property type="evidence" value="ECO:0007669"/>
    <property type="project" value="TreeGrafter"/>
</dbReference>
<dbReference type="HOGENOM" id="CLU_045011_19_2_6"/>
<dbReference type="KEGG" id="tmc:LMI_2604"/>
<dbReference type="NCBIfam" id="TIGR01549">
    <property type="entry name" value="HAD-SF-IA-v1"/>
    <property type="match status" value="1"/>
</dbReference>
<evidence type="ECO:0000313" key="1">
    <source>
        <dbReference type="EMBL" id="CEG61865.1"/>
    </source>
</evidence>
<dbReference type="InterPro" id="IPR036412">
    <property type="entry name" value="HAD-like_sf"/>
</dbReference>
<evidence type="ECO:0000313" key="4">
    <source>
        <dbReference type="Proteomes" id="UP000182998"/>
    </source>
</evidence>
<dbReference type="InterPro" id="IPR041492">
    <property type="entry name" value="HAD_2"/>
</dbReference>
<gene>
    <name evidence="1" type="ORF">LMI_2604</name>
    <name evidence="2" type="ORF">SAMN02982997_01240</name>
</gene>
<dbReference type="Proteomes" id="UP000032414">
    <property type="component" value="Chromosome I"/>
</dbReference>
<dbReference type="GO" id="GO:0008967">
    <property type="term" value="F:phosphoglycolate phosphatase activity"/>
    <property type="evidence" value="ECO:0007669"/>
    <property type="project" value="TreeGrafter"/>
</dbReference>
<evidence type="ECO:0000313" key="2">
    <source>
        <dbReference type="EMBL" id="SCY25872.1"/>
    </source>
</evidence>
<protein>
    <submittedName>
        <fullName evidence="1">HAD-superfamily hydrolase subfamily IA variant 1</fullName>
    </submittedName>
    <submittedName>
        <fullName evidence="2">Phosphoglycolate phosphatase</fullName>
    </submittedName>
</protein>
<reference evidence="3" key="2">
    <citation type="submission" date="2014-09" db="EMBL/GenBank/DDBJ databases">
        <authorList>
            <person name="Gomez-Valero L."/>
        </authorList>
    </citation>
    <scope>NUCLEOTIDE SEQUENCE [LARGE SCALE GENOMIC DNA]</scope>
    <source>
        <strain evidence="3">ATCC33218</strain>
    </source>
</reference>
<dbReference type="GO" id="GO:0006281">
    <property type="term" value="P:DNA repair"/>
    <property type="evidence" value="ECO:0007669"/>
    <property type="project" value="TreeGrafter"/>
</dbReference>
<name>A0A098GIR2_LEGMI</name>
<dbReference type="AlphaFoldDB" id="A0A098GIR2"/>
<dbReference type="SFLD" id="SFLDS00003">
    <property type="entry name" value="Haloacid_Dehalogenase"/>
    <property type="match status" value="1"/>
</dbReference>
<dbReference type="PATRIC" id="fig|451.8.peg.2655"/>
<keyword evidence="1" id="KW-0378">Hydrolase</keyword>
<dbReference type="SFLD" id="SFLDG01129">
    <property type="entry name" value="C1.5:_HAD__Beta-PGM__Phosphata"/>
    <property type="match status" value="1"/>
</dbReference>
<dbReference type="InterPro" id="IPR023198">
    <property type="entry name" value="PGP-like_dom2"/>
</dbReference>
<organism evidence="1 3">
    <name type="scientific">Legionella micdadei</name>
    <name type="common">Tatlockia micdadei</name>
    <dbReference type="NCBI Taxonomy" id="451"/>
    <lineage>
        <taxon>Bacteria</taxon>
        <taxon>Pseudomonadati</taxon>
        <taxon>Pseudomonadota</taxon>
        <taxon>Gammaproteobacteria</taxon>
        <taxon>Legionellales</taxon>
        <taxon>Legionellaceae</taxon>
        <taxon>Legionella</taxon>
    </lineage>
</organism>
<evidence type="ECO:0000313" key="3">
    <source>
        <dbReference type="Proteomes" id="UP000032414"/>
    </source>
</evidence>
<dbReference type="STRING" id="451.B6N58_03200"/>
<dbReference type="Gene3D" id="3.40.50.1000">
    <property type="entry name" value="HAD superfamily/HAD-like"/>
    <property type="match status" value="1"/>
</dbReference>
<reference evidence="2 4" key="3">
    <citation type="submission" date="2016-10" db="EMBL/GenBank/DDBJ databases">
        <authorList>
            <person name="Varghese N."/>
            <person name="Submissions S."/>
        </authorList>
    </citation>
    <scope>NUCLEOTIDE SEQUENCE [LARGE SCALE GENOMIC DNA]</scope>
    <source>
        <strain evidence="2 4">ATCC 33218</strain>
    </source>
</reference>
<dbReference type="Proteomes" id="UP000182998">
    <property type="component" value="Unassembled WGS sequence"/>
</dbReference>
<dbReference type="PANTHER" id="PTHR43434:SF24">
    <property type="entry name" value="HYDROLASE-RELATED"/>
    <property type="match status" value="1"/>
</dbReference>
<proteinExistence type="predicted"/>
<dbReference type="PANTHER" id="PTHR43434">
    <property type="entry name" value="PHOSPHOGLYCOLATE PHOSPHATASE"/>
    <property type="match status" value="1"/>
</dbReference>
<reference evidence="1" key="1">
    <citation type="submission" date="2014-09" db="EMBL/GenBank/DDBJ databases">
        <authorList>
            <person name="GOMEZ-VALERO Laura"/>
        </authorList>
    </citation>
    <scope>NUCLEOTIDE SEQUENCE</scope>
    <source>
        <strain evidence="1">ATCC33218</strain>
    </source>
</reference>
<accession>A0A098GIR2</accession>
<dbReference type="Pfam" id="PF13419">
    <property type="entry name" value="HAD_2"/>
    <property type="match status" value="1"/>
</dbReference>
<sequence>MRGVYWLMGKPYRLVVFDWEGTLGDILGQILNSVSTEARRLQFGELDEQLARQSVGLGLVLALKRSFPHLNEEQQEQLLLAVHQSLVARTTEVYLIPGAKEMAERLDQAGIHLGIASNKGQQSLQRVLHASGLDKLFRVTRSAGQAPAKPCPQMLEEIMDAYGVGPHETLMIGDSVSDIEMAKSIGVDAIGVDFYHQQEAALRAAGALAVFDDYQQLAEYLQLN</sequence>
<dbReference type="EMBL" id="FMVN01000005">
    <property type="protein sequence ID" value="SCY25872.1"/>
    <property type="molecule type" value="Genomic_DNA"/>
</dbReference>
<dbReference type="Gene3D" id="1.10.150.240">
    <property type="entry name" value="Putative phosphatase, domain 2"/>
    <property type="match status" value="1"/>
</dbReference>
<dbReference type="SUPFAM" id="SSF56784">
    <property type="entry name" value="HAD-like"/>
    <property type="match status" value="1"/>
</dbReference>